<dbReference type="InterPro" id="IPR052427">
    <property type="entry name" value="Glycosyltrans_GT2/GT47"/>
</dbReference>
<keyword evidence="4 8" id="KW-0812">Transmembrane</keyword>
<evidence type="ECO:0000256" key="3">
    <source>
        <dbReference type="ARBA" id="ARBA00022679"/>
    </source>
</evidence>
<name>A0AAN9UA58_9PEZI</name>
<evidence type="ECO:0008006" key="11">
    <source>
        <dbReference type="Google" id="ProtNLM"/>
    </source>
</evidence>
<feature type="transmembrane region" description="Helical" evidence="8">
    <location>
        <begin position="365"/>
        <end position="387"/>
    </location>
</feature>
<proteinExistence type="predicted"/>
<keyword evidence="10" id="KW-1185">Reference proteome</keyword>
<keyword evidence="2" id="KW-0328">Glycosyltransferase</keyword>
<dbReference type="Proteomes" id="UP001320420">
    <property type="component" value="Unassembled WGS sequence"/>
</dbReference>
<keyword evidence="3" id="KW-0808">Transferase</keyword>
<feature type="transmembrane region" description="Helical" evidence="8">
    <location>
        <begin position="12"/>
        <end position="38"/>
    </location>
</feature>
<dbReference type="InterPro" id="IPR029044">
    <property type="entry name" value="Nucleotide-diphossugar_trans"/>
</dbReference>
<evidence type="ECO:0000256" key="2">
    <source>
        <dbReference type="ARBA" id="ARBA00022676"/>
    </source>
</evidence>
<organism evidence="9 10">
    <name type="scientific">Diatrype stigma</name>
    <dbReference type="NCBI Taxonomy" id="117547"/>
    <lineage>
        <taxon>Eukaryota</taxon>
        <taxon>Fungi</taxon>
        <taxon>Dikarya</taxon>
        <taxon>Ascomycota</taxon>
        <taxon>Pezizomycotina</taxon>
        <taxon>Sordariomycetes</taxon>
        <taxon>Xylariomycetidae</taxon>
        <taxon>Xylariales</taxon>
        <taxon>Diatrypaceae</taxon>
        <taxon>Diatrype</taxon>
    </lineage>
</organism>
<protein>
    <recommendedName>
        <fullName evidence="11">Glycosyltransferase family 2 protein</fullName>
    </recommendedName>
</protein>
<gene>
    <name evidence="9" type="ORF">SLS62_010258</name>
</gene>
<evidence type="ECO:0000256" key="1">
    <source>
        <dbReference type="ARBA" id="ARBA00004370"/>
    </source>
</evidence>
<dbReference type="GO" id="GO:0016020">
    <property type="term" value="C:membrane"/>
    <property type="evidence" value="ECO:0007669"/>
    <property type="project" value="UniProtKB-SubCell"/>
</dbReference>
<feature type="transmembrane region" description="Helical" evidence="8">
    <location>
        <begin position="423"/>
        <end position="447"/>
    </location>
</feature>
<accession>A0AAN9UA58</accession>
<keyword evidence="6 8" id="KW-0472">Membrane</keyword>
<feature type="transmembrane region" description="Helical" evidence="8">
    <location>
        <begin position="44"/>
        <end position="68"/>
    </location>
</feature>
<dbReference type="SUPFAM" id="SSF53448">
    <property type="entry name" value="Nucleotide-diphospho-sugar transferases"/>
    <property type="match status" value="1"/>
</dbReference>
<comment type="caution">
    <text evidence="9">The sequence shown here is derived from an EMBL/GenBank/DDBJ whole genome shotgun (WGS) entry which is preliminary data.</text>
</comment>
<reference evidence="9 10" key="1">
    <citation type="submission" date="2024-02" db="EMBL/GenBank/DDBJ databases">
        <title>De novo assembly and annotation of 12 fungi associated with fruit tree decline syndrome in Ontario, Canada.</title>
        <authorList>
            <person name="Sulman M."/>
            <person name="Ellouze W."/>
            <person name="Ilyukhin E."/>
        </authorList>
    </citation>
    <scope>NUCLEOTIDE SEQUENCE [LARGE SCALE GENOMIC DNA]</scope>
    <source>
        <strain evidence="9 10">M11/M66-122</strain>
    </source>
</reference>
<dbReference type="AlphaFoldDB" id="A0AAN9UA58"/>
<evidence type="ECO:0000256" key="8">
    <source>
        <dbReference type="SAM" id="Phobius"/>
    </source>
</evidence>
<evidence type="ECO:0000256" key="6">
    <source>
        <dbReference type="ARBA" id="ARBA00023136"/>
    </source>
</evidence>
<evidence type="ECO:0000313" key="10">
    <source>
        <dbReference type="Proteomes" id="UP001320420"/>
    </source>
</evidence>
<dbReference type="Pfam" id="PF13641">
    <property type="entry name" value="Glyco_tranf_2_3"/>
    <property type="match status" value="1"/>
</dbReference>
<keyword evidence="5 8" id="KW-1133">Transmembrane helix</keyword>
<dbReference type="PANTHER" id="PTHR47844:SF1">
    <property type="entry name" value="EXOSTOSIN-LIKE 2"/>
    <property type="match status" value="1"/>
</dbReference>
<evidence type="ECO:0000256" key="4">
    <source>
        <dbReference type="ARBA" id="ARBA00022692"/>
    </source>
</evidence>
<evidence type="ECO:0000256" key="5">
    <source>
        <dbReference type="ARBA" id="ARBA00022989"/>
    </source>
</evidence>
<feature type="transmembrane region" description="Helical" evidence="8">
    <location>
        <begin position="399"/>
        <end position="417"/>
    </location>
</feature>
<dbReference type="EMBL" id="JAKJXP020000123">
    <property type="protein sequence ID" value="KAK7744300.1"/>
    <property type="molecule type" value="Genomic_DNA"/>
</dbReference>
<dbReference type="GO" id="GO:0016757">
    <property type="term" value="F:glycosyltransferase activity"/>
    <property type="evidence" value="ECO:0007669"/>
    <property type="project" value="UniProtKB-KW"/>
</dbReference>
<keyword evidence="7" id="KW-0325">Glycoprotein</keyword>
<dbReference type="PANTHER" id="PTHR47844">
    <property type="entry name" value="SYNTHASE CPS1, PUTATIVE (AFU_ORTHOLOGUE AFUA_7G02500)-RELATED"/>
    <property type="match status" value="1"/>
</dbReference>
<sequence length="474" mass="53934">MFQWLFTLVRWIWIGFLNLITLGLLGFVITQTLGYFAIDGVDPNLAFLGIFAFRYTRVIIHSIAYFCYRPAPVQAKPRYTARDVTVVVPTVTPDSRDFIETIAGICRNEPHTITVVTVGPQREAEAARNLALLRHQYPQVNIRITQVQEANKRVQIAHAAADIETPITFLVDASVFWGPSFLTSALAAFEDATVYLVGTNKRVQVSTRDNLSRLVPFGFIFNFFGSTYLGRHNFEIRATNTVDGGLFAVSGRTMGIRSDFLRDAAVMKGFREEKVSSFLGRFVPKVFNKPLLPDDDNYLTRQVVKAGKKVKIQYTEDARVEIAAQFTYPRYFSQCFRWARSTFRSNCALLITERSVYGTQGWSVYAVYINGMVNFALFCDATLIYLLSRSDYSQSWPLLLLWIMVSKMIKLIPYFILNPRDLVFFPVYVLFAYMHSFIKLIALFTFYSAEWSGRDLAAVQGTTTLPPPLTPRCS</sequence>
<evidence type="ECO:0000313" key="9">
    <source>
        <dbReference type="EMBL" id="KAK7744300.1"/>
    </source>
</evidence>
<comment type="subcellular location">
    <subcellularLocation>
        <location evidence="1">Membrane</location>
    </subcellularLocation>
</comment>
<evidence type="ECO:0000256" key="7">
    <source>
        <dbReference type="ARBA" id="ARBA00023180"/>
    </source>
</evidence>